<keyword evidence="2" id="KW-0812">Transmembrane</keyword>
<feature type="compositionally biased region" description="Polar residues" evidence="1">
    <location>
        <begin position="27"/>
        <end position="40"/>
    </location>
</feature>
<accession>A0A3L8DAU5</accession>
<keyword evidence="2" id="KW-1133">Transmembrane helix</keyword>
<sequence>MTLHWWMHWFWVTAQFLVILGSPLPSTTSDPVNQSQPSSIETEDIYRTSKSPRPSFRIAKAIGLYPQTNTAVVPDRQQQFVTTIGPLSSERGSTIGTSIHDTAELSFRSNVTNVESFSTETPPQRATENVDRIRNSTTKKDSKITWILTTNKSSGRSKYDQEARNQSNAASRNISLEEVEDLTVLPLQEEMSKVDLMLTNRTRSSFVTSLSAVDAAGSNAAIRTFNRSEDEVEIDEEIAQTQHFATAASILEVGVSESTRLSRARNTFITQHFQRDQVQGDNQPSDYIDAGNSSDNDAEHDSATSAAGIAAITGSCLATVALLSTMGSLGFIIYRRKYLNPPQTLNSDKCSNPDSSGYIDDSTIRDNSEEMYSLDNDSFLNSLEAMTIQNYWTDSVKHTKL</sequence>
<proteinExistence type="predicted"/>
<evidence type="ECO:0000256" key="3">
    <source>
        <dbReference type="SAM" id="SignalP"/>
    </source>
</evidence>
<evidence type="ECO:0000256" key="2">
    <source>
        <dbReference type="SAM" id="Phobius"/>
    </source>
</evidence>
<feature type="signal peptide" evidence="3">
    <location>
        <begin position="1"/>
        <end position="21"/>
    </location>
</feature>
<gene>
    <name evidence="4" type="ORF">DMN91_009689</name>
</gene>
<dbReference type="EMBL" id="QOIP01000010">
    <property type="protein sequence ID" value="RLU17454.1"/>
    <property type="molecule type" value="Genomic_DNA"/>
</dbReference>
<feature type="compositionally biased region" description="Polar residues" evidence="1">
    <location>
        <begin position="275"/>
        <end position="295"/>
    </location>
</feature>
<organism evidence="4">
    <name type="scientific">Ooceraea biroi</name>
    <name type="common">Clonal raider ant</name>
    <name type="synonym">Cerapachys biroi</name>
    <dbReference type="NCBI Taxonomy" id="2015173"/>
    <lineage>
        <taxon>Eukaryota</taxon>
        <taxon>Metazoa</taxon>
        <taxon>Ecdysozoa</taxon>
        <taxon>Arthropoda</taxon>
        <taxon>Hexapoda</taxon>
        <taxon>Insecta</taxon>
        <taxon>Pterygota</taxon>
        <taxon>Neoptera</taxon>
        <taxon>Endopterygota</taxon>
        <taxon>Hymenoptera</taxon>
        <taxon>Apocrita</taxon>
        <taxon>Aculeata</taxon>
        <taxon>Formicoidea</taxon>
        <taxon>Formicidae</taxon>
        <taxon>Dorylinae</taxon>
        <taxon>Ooceraea</taxon>
    </lineage>
</organism>
<feature type="region of interest" description="Disordered" evidence="1">
    <location>
        <begin position="27"/>
        <end position="51"/>
    </location>
</feature>
<reference evidence="4" key="1">
    <citation type="journal article" date="2018" name="Genome Res.">
        <title>The genomic architecture and molecular evolution of ant odorant receptors.</title>
        <authorList>
            <person name="McKenzie S.K."/>
            <person name="Kronauer D.J.C."/>
        </authorList>
    </citation>
    <scope>NUCLEOTIDE SEQUENCE [LARGE SCALE GENOMIC DNA]</scope>
    <source>
        <strain evidence="4">Clonal line C1</strain>
    </source>
</reference>
<dbReference type="AlphaFoldDB" id="A0A3L8DAU5"/>
<reference evidence="4" key="2">
    <citation type="submission" date="2018-07" db="EMBL/GenBank/DDBJ databases">
        <authorList>
            <person name="Mckenzie S.K."/>
            <person name="Kronauer D.J.C."/>
        </authorList>
    </citation>
    <scope>NUCLEOTIDE SEQUENCE</scope>
    <source>
        <strain evidence="4">Clonal line C1</strain>
    </source>
</reference>
<feature type="transmembrane region" description="Helical" evidence="2">
    <location>
        <begin position="309"/>
        <end position="334"/>
    </location>
</feature>
<keyword evidence="3" id="KW-0732">Signal</keyword>
<name>A0A3L8DAU5_OOCBI</name>
<evidence type="ECO:0000256" key="1">
    <source>
        <dbReference type="SAM" id="MobiDB-lite"/>
    </source>
</evidence>
<protein>
    <submittedName>
        <fullName evidence="4">Uncharacterized protein</fullName>
    </submittedName>
</protein>
<dbReference type="OrthoDB" id="8192800at2759"/>
<feature type="region of interest" description="Disordered" evidence="1">
    <location>
        <begin position="275"/>
        <end position="301"/>
    </location>
</feature>
<keyword evidence="2" id="KW-0472">Membrane</keyword>
<dbReference type="Proteomes" id="UP000279307">
    <property type="component" value="Chromosome 10"/>
</dbReference>
<feature type="chain" id="PRO_5018051904" evidence="3">
    <location>
        <begin position="22"/>
        <end position="401"/>
    </location>
</feature>
<comment type="caution">
    <text evidence="4">The sequence shown here is derived from an EMBL/GenBank/DDBJ whole genome shotgun (WGS) entry which is preliminary data.</text>
</comment>
<evidence type="ECO:0000313" key="4">
    <source>
        <dbReference type="EMBL" id="RLU17454.1"/>
    </source>
</evidence>